<name>A0A3B0ZWV4_9ZZZZ</name>
<dbReference type="InterPro" id="IPR050697">
    <property type="entry name" value="Adenylyl/Guanylyl_Cyclase_3/4"/>
</dbReference>
<dbReference type="InterPro" id="IPR001054">
    <property type="entry name" value="A/G_cyclase"/>
</dbReference>
<reference evidence="3" key="1">
    <citation type="submission" date="2018-06" db="EMBL/GenBank/DDBJ databases">
        <authorList>
            <person name="Zhirakovskaya E."/>
        </authorList>
    </citation>
    <scope>NUCLEOTIDE SEQUENCE</scope>
</reference>
<feature type="transmembrane region" description="Helical" evidence="1">
    <location>
        <begin position="7"/>
        <end position="25"/>
    </location>
</feature>
<proteinExistence type="predicted"/>
<dbReference type="Pfam" id="PF00211">
    <property type="entry name" value="Guanylate_cyc"/>
    <property type="match status" value="1"/>
</dbReference>
<gene>
    <name evidence="3" type="ORF">MNBD_GAMMA22-1535</name>
</gene>
<dbReference type="SUPFAM" id="SSF55073">
    <property type="entry name" value="Nucleotide cyclase"/>
    <property type="match status" value="1"/>
</dbReference>
<accession>A0A3B0ZWV4</accession>
<dbReference type="EMBL" id="UOFS01000007">
    <property type="protein sequence ID" value="VAW91847.1"/>
    <property type="molecule type" value="Genomic_DNA"/>
</dbReference>
<dbReference type="SMART" id="SM01080">
    <property type="entry name" value="CHASE2"/>
    <property type="match status" value="1"/>
</dbReference>
<dbReference type="GO" id="GO:0004016">
    <property type="term" value="F:adenylate cyclase activity"/>
    <property type="evidence" value="ECO:0007669"/>
    <property type="project" value="UniProtKB-EC"/>
</dbReference>
<dbReference type="PANTHER" id="PTHR43081">
    <property type="entry name" value="ADENYLATE CYCLASE, TERMINAL-DIFFERENTIATION SPECIFIC-RELATED"/>
    <property type="match status" value="1"/>
</dbReference>
<evidence type="ECO:0000313" key="3">
    <source>
        <dbReference type="EMBL" id="VAW91847.1"/>
    </source>
</evidence>
<dbReference type="PROSITE" id="PS50125">
    <property type="entry name" value="GUANYLATE_CYCLASE_2"/>
    <property type="match status" value="1"/>
</dbReference>
<dbReference type="InterPro" id="IPR007890">
    <property type="entry name" value="CHASE2"/>
</dbReference>
<sequence length="750" mass="84811">MQAIFKSIILGSIVATIGLLSFWLVPGYDLEENLGLELLFKVRGSRPAPDNVVIIAIDKVASDYYQLPNIPAKWPRQLHTQLIEILASKQATVIAIDIFFKDAKDKTNDQLFANAIKKSNNVVLFTHLKRELLNEFGTTPRTQAAELFNIERLIYPTPVIAQASKALAPFALPKYPAKVSKFWTFRIPAGEIATLPVVVLQLLLSQHKNFIANLRLLEKINNITFPRLNSNSSNQAITKFISDMKDWSKQNKSSITEIVNALYSGHYNAYFDQNNKKLLLQFFNLYNAYNQHYLNFIGPPRSITTITYDAVLNNKLPTNFSFKNKVVFIGFSERIQPEQIDNFNTVFSQKNGVDLSGVEIGATAFSNLHDLNSITTLNHINYLLLIAIFGFLAAFIARTLSSVSAIFTLMVISLSYFGLSYYLFNTYSLWLPIIIPLFVLMPLSLFSSIGWQFIETNKERNQIRKAFGFYLPDSVVNELAKKKATVQNSQNLVYGICMATDAEHYTSMSENLTPNTLSVLINKYYEILFNPVRSNQGIISDVVGDAMLAIWTAHNPNQSLRQNACYAAIEVQHNLLKLQQKKEQYALTTRIGLHSGNIVIGNVGAIDHYEYRAVGDIVNTTNRIQGLNKHLQTKIIASHDTIRDIPNLLIRELGNFKLAGKSKDINLYEIIDFKSNSTPEIKQLIINFKSALCDFKIGNVELALQKFNVLLEIFPTDGPSHFYKNYCECIINDKSYVKSLWTGVISMKQK</sequence>
<dbReference type="AlphaFoldDB" id="A0A3B0ZWV4"/>
<keyword evidence="3" id="KW-0456">Lyase</keyword>
<dbReference type="PANTHER" id="PTHR43081:SF1">
    <property type="entry name" value="ADENYLATE CYCLASE, TERMINAL-DIFFERENTIATION SPECIFIC"/>
    <property type="match status" value="1"/>
</dbReference>
<organism evidence="3">
    <name type="scientific">hydrothermal vent metagenome</name>
    <dbReference type="NCBI Taxonomy" id="652676"/>
    <lineage>
        <taxon>unclassified sequences</taxon>
        <taxon>metagenomes</taxon>
        <taxon>ecological metagenomes</taxon>
    </lineage>
</organism>
<keyword evidence="1" id="KW-0812">Transmembrane</keyword>
<dbReference type="SMART" id="SM00044">
    <property type="entry name" value="CYCc"/>
    <property type="match status" value="1"/>
</dbReference>
<dbReference type="Pfam" id="PF05226">
    <property type="entry name" value="CHASE2"/>
    <property type="match status" value="1"/>
</dbReference>
<evidence type="ECO:0000259" key="2">
    <source>
        <dbReference type="PROSITE" id="PS50125"/>
    </source>
</evidence>
<feature type="transmembrane region" description="Helical" evidence="1">
    <location>
        <begin position="379"/>
        <end position="397"/>
    </location>
</feature>
<dbReference type="GO" id="GO:0009190">
    <property type="term" value="P:cyclic nucleotide biosynthetic process"/>
    <property type="evidence" value="ECO:0007669"/>
    <property type="project" value="InterPro"/>
</dbReference>
<protein>
    <submittedName>
        <fullName evidence="3">Adenylate cyclase</fullName>
        <ecNumber evidence="3">4.6.1.1</ecNumber>
    </submittedName>
</protein>
<evidence type="ECO:0000256" key="1">
    <source>
        <dbReference type="SAM" id="Phobius"/>
    </source>
</evidence>
<dbReference type="CDD" id="cd07302">
    <property type="entry name" value="CHD"/>
    <property type="match status" value="1"/>
</dbReference>
<dbReference type="EC" id="4.6.1.1" evidence="3"/>
<dbReference type="Gene3D" id="3.30.70.1230">
    <property type="entry name" value="Nucleotide cyclase"/>
    <property type="match status" value="1"/>
</dbReference>
<feature type="transmembrane region" description="Helical" evidence="1">
    <location>
        <begin position="404"/>
        <end position="424"/>
    </location>
</feature>
<keyword evidence="1" id="KW-0472">Membrane</keyword>
<dbReference type="GO" id="GO:0035556">
    <property type="term" value="P:intracellular signal transduction"/>
    <property type="evidence" value="ECO:0007669"/>
    <property type="project" value="InterPro"/>
</dbReference>
<keyword evidence="1" id="KW-1133">Transmembrane helix</keyword>
<dbReference type="InterPro" id="IPR029787">
    <property type="entry name" value="Nucleotide_cyclase"/>
</dbReference>
<feature type="transmembrane region" description="Helical" evidence="1">
    <location>
        <begin position="430"/>
        <end position="454"/>
    </location>
</feature>
<feature type="domain" description="Guanylate cyclase" evidence="2">
    <location>
        <begin position="496"/>
        <end position="625"/>
    </location>
</feature>